<evidence type="ECO:0000313" key="1">
    <source>
        <dbReference type="EMBL" id="QIH71690.1"/>
    </source>
</evidence>
<dbReference type="EMBL" id="CP048751">
    <property type="protein sequence ID" value="QIH71690.1"/>
    <property type="molecule type" value="Genomic_DNA"/>
</dbReference>
<name>A0AB37E3Y1_9CAUL</name>
<dbReference type="Proteomes" id="UP000501325">
    <property type="component" value="Chromosome"/>
</dbReference>
<protein>
    <recommendedName>
        <fullName evidence="3">DUF1217 domain-containing protein</fullName>
    </recommendedName>
</protein>
<dbReference type="KEGG" id="bmed:GYM46_01060"/>
<evidence type="ECO:0000313" key="2">
    <source>
        <dbReference type="Proteomes" id="UP000501325"/>
    </source>
</evidence>
<gene>
    <name evidence="1" type="ORF">GYM46_01060</name>
</gene>
<organism evidence="1 2">
    <name type="scientific">Brevundimonas mediterranea</name>
    <dbReference type="NCBI Taxonomy" id="74329"/>
    <lineage>
        <taxon>Bacteria</taxon>
        <taxon>Pseudomonadati</taxon>
        <taxon>Pseudomonadota</taxon>
        <taxon>Alphaproteobacteria</taxon>
        <taxon>Caulobacterales</taxon>
        <taxon>Caulobacteraceae</taxon>
        <taxon>Brevundimonas</taxon>
    </lineage>
</organism>
<dbReference type="AlphaFoldDB" id="A0AB37E3Y1"/>
<sequence length="225" mass="24340">MTLISSVTVGPQASADKGTVDPGLKAIIDELNDDSGAVSSRRKAAIMDDIQQRRYDIPSSNKATQDYFTAGFTASSFQKRGNELSMQLHSQLSARVSQSHSSSDTFELQLGFYKALSEDDKIAFAAYKGQSPEDWQATMEARLKLADRIEAAQASGELGLDGHPTGKASAALSMLIEISDAFHKMNMADKAAVNAWTRSVNETFGRPPAVRVDLSDEAKAYLNRG</sequence>
<dbReference type="RefSeq" id="WP_040349413.1">
    <property type="nucleotide sequence ID" value="NZ_CP048751.1"/>
</dbReference>
<proteinExistence type="predicted"/>
<accession>A0AB37E3Y1</accession>
<evidence type="ECO:0008006" key="3">
    <source>
        <dbReference type="Google" id="ProtNLM"/>
    </source>
</evidence>
<reference evidence="1 2" key="1">
    <citation type="submission" date="2020-01" db="EMBL/GenBank/DDBJ databases">
        <authorList>
            <person name="Wang S."/>
        </authorList>
    </citation>
    <scope>NUCLEOTIDE SEQUENCE [LARGE SCALE GENOMIC DNA]</scope>
    <source>
        <strain evidence="1 2">D151-2-6</strain>
    </source>
</reference>